<dbReference type="Gene3D" id="3.40.50.300">
    <property type="entry name" value="P-loop containing nucleotide triphosphate hydrolases"/>
    <property type="match status" value="1"/>
</dbReference>
<dbReference type="InterPro" id="IPR036640">
    <property type="entry name" value="ABC1_TM_sf"/>
</dbReference>
<organism evidence="12 13">
    <name type="scientific">Lichenifustis flavocetrariae</name>
    <dbReference type="NCBI Taxonomy" id="2949735"/>
    <lineage>
        <taxon>Bacteria</taxon>
        <taxon>Pseudomonadati</taxon>
        <taxon>Pseudomonadota</taxon>
        <taxon>Alphaproteobacteria</taxon>
        <taxon>Hyphomicrobiales</taxon>
        <taxon>Lichenihabitantaceae</taxon>
        <taxon>Lichenifustis</taxon>
    </lineage>
</organism>
<keyword evidence="8 9" id="KW-0472">Membrane</keyword>
<keyword evidence="5" id="KW-0547">Nucleotide-binding</keyword>
<feature type="transmembrane region" description="Helical" evidence="9">
    <location>
        <begin position="162"/>
        <end position="183"/>
    </location>
</feature>
<dbReference type="GO" id="GO:0140359">
    <property type="term" value="F:ABC-type transporter activity"/>
    <property type="evidence" value="ECO:0007669"/>
    <property type="project" value="InterPro"/>
</dbReference>
<dbReference type="Gene3D" id="1.20.1560.10">
    <property type="entry name" value="ABC transporter type 1, transmembrane domain"/>
    <property type="match status" value="1"/>
</dbReference>
<sequence length="597" mass="67065">MSNFWAALKDIWRLTYPYFLRKTSGEVRLWFVGPVRVQERAIAFTLLAAVVGLEIAFSVLAKRFNTWYAGFGNSIQEKDFPAFLHSFKIFGILAFIYIVIAVYKNYLNQVLQIRWRKSMTDYFVARWLQPGQHYRLRMVTGPADNPDQRIAEDVHSFVGQTMVLGIGFFGNIMRLGIFLYVLWELSQTFPMTSFGLSFNIPGYLIYLAVVYAAIGTFFTHWIGKPLIRLKYDQERYEANFRFGMARIRENSEQIALLGGEKAEQAELGQRYASVLANVYGVINRQKRLNWFTSFFGQFSVVFPYLLLAPAYFFGKATYGTFMQTNQAFSSVQDGLTWFVDQYATLADYRAVVQRLIGFETAMQLTTEASTAKPHIETVMAPGSDLAAEDLTVTLPTHKPLTAAATLRVSPGERVLLTGRSGSGKTTLLRAFSGIWPFGQGRIEVPKGATLFVLPQRTYLPLGTLRQALVYPQTLDAYSQAEVHHALDAVGLGALSHELDEAGNWSQRLSGGEQQRLGVARVLLAKPDFLFLDEATSALDEASEADIYRTLIDTLPKTAIVSIGHRSTLDQFHTRQIAMSRAGDGLFRPIDLVPQAAE</sequence>
<keyword evidence="6 12" id="KW-0067">ATP-binding</keyword>
<evidence type="ECO:0000256" key="7">
    <source>
        <dbReference type="ARBA" id="ARBA00022989"/>
    </source>
</evidence>
<dbReference type="SUPFAM" id="SSF90123">
    <property type="entry name" value="ABC transporter transmembrane region"/>
    <property type="match status" value="1"/>
</dbReference>
<feature type="domain" description="ABC transporter" evidence="10">
    <location>
        <begin position="385"/>
        <end position="597"/>
    </location>
</feature>
<dbReference type="AlphaFoldDB" id="A0AA41Z7V7"/>
<evidence type="ECO:0000256" key="3">
    <source>
        <dbReference type="ARBA" id="ARBA00022448"/>
    </source>
</evidence>
<dbReference type="Pfam" id="PF06472">
    <property type="entry name" value="ABC_membrane_2"/>
    <property type="match status" value="1"/>
</dbReference>
<feature type="domain" description="ABC transmembrane type-1" evidence="11">
    <location>
        <begin position="41"/>
        <end position="347"/>
    </location>
</feature>
<gene>
    <name evidence="12" type="ORF">M8523_23035</name>
</gene>
<dbReference type="Proteomes" id="UP001165667">
    <property type="component" value="Unassembled WGS sequence"/>
</dbReference>
<dbReference type="InterPro" id="IPR050835">
    <property type="entry name" value="ABC_transporter_sub-D"/>
</dbReference>
<dbReference type="EMBL" id="JAMOIM010000019">
    <property type="protein sequence ID" value="MCW6510887.1"/>
    <property type="molecule type" value="Genomic_DNA"/>
</dbReference>
<evidence type="ECO:0000259" key="10">
    <source>
        <dbReference type="PROSITE" id="PS50893"/>
    </source>
</evidence>
<dbReference type="GO" id="GO:0016887">
    <property type="term" value="F:ATP hydrolysis activity"/>
    <property type="evidence" value="ECO:0007669"/>
    <property type="project" value="InterPro"/>
</dbReference>
<evidence type="ECO:0000256" key="5">
    <source>
        <dbReference type="ARBA" id="ARBA00022741"/>
    </source>
</evidence>
<dbReference type="SUPFAM" id="SSF52540">
    <property type="entry name" value="P-loop containing nucleoside triphosphate hydrolases"/>
    <property type="match status" value="1"/>
</dbReference>
<evidence type="ECO:0000256" key="8">
    <source>
        <dbReference type="ARBA" id="ARBA00023136"/>
    </source>
</evidence>
<dbReference type="PANTHER" id="PTHR11384:SF59">
    <property type="entry name" value="LYSOSOMAL COBALAMIN TRANSPORTER ABCD4"/>
    <property type="match status" value="1"/>
</dbReference>
<dbReference type="InterPro" id="IPR011527">
    <property type="entry name" value="ABC1_TM_dom"/>
</dbReference>
<dbReference type="PROSITE" id="PS00211">
    <property type="entry name" value="ABC_TRANSPORTER_1"/>
    <property type="match status" value="1"/>
</dbReference>
<dbReference type="PROSITE" id="PS50893">
    <property type="entry name" value="ABC_TRANSPORTER_2"/>
    <property type="match status" value="1"/>
</dbReference>
<keyword evidence="7 9" id="KW-1133">Transmembrane helix</keyword>
<dbReference type="PANTHER" id="PTHR11384">
    <property type="entry name" value="ATP-BINDING CASSETTE, SUB-FAMILY D MEMBER"/>
    <property type="match status" value="1"/>
</dbReference>
<reference evidence="12" key="1">
    <citation type="submission" date="2022-05" db="EMBL/GenBank/DDBJ databases">
        <authorList>
            <person name="Pankratov T."/>
        </authorList>
    </citation>
    <scope>NUCLEOTIDE SEQUENCE</scope>
    <source>
        <strain evidence="12">BP6-180914</strain>
    </source>
</reference>
<dbReference type="SMART" id="SM00382">
    <property type="entry name" value="AAA"/>
    <property type="match status" value="1"/>
</dbReference>
<dbReference type="InterPro" id="IPR017871">
    <property type="entry name" value="ABC_transporter-like_CS"/>
</dbReference>
<evidence type="ECO:0000313" key="12">
    <source>
        <dbReference type="EMBL" id="MCW6510887.1"/>
    </source>
</evidence>
<evidence type="ECO:0000256" key="6">
    <source>
        <dbReference type="ARBA" id="ARBA00022840"/>
    </source>
</evidence>
<feature type="transmembrane region" description="Helical" evidence="9">
    <location>
        <begin position="41"/>
        <end position="61"/>
    </location>
</feature>
<dbReference type="RefSeq" id="WP_282587263.1">
    <property type="nucleotide sequence ID" value="NZ_JAMOIM010000019.1"/>
</dbReference>
<comment type="caution">
    <text evidence="12">The sequence shown here is derived from an EMBL/GenBank/DDBJ whole genome shotgun (WGS) entry which is preliminary data.</text>
</comment>
<dbReference type="PROSITE" id="PS50929">
    <property type="entry name" value="ABC_TM1F"/>
    <property type="match status" value="1"/>
</dbReference>
<feature type="transmembrane region" description="Helical" evidence="9">
    <location>
        <begin position="89"/>
        <end position="107"/>
    </location>
</feature>
<evidence type="ECO:0000256" key="2">
    <source>
        <dbReference type="ARBA" id="ARBA00005417"/>
    </source>
</evidence>
<dbReference type="InterPro" id="IPR003593">
    <property type="entry name" value="AAA+_ATPase"/>
</dbReference>
<evidence type="ECO:0000313" key="13">
    <source>
        <dbReference type="Proteomes" id="UP001165667"/>
    </source>
</evidence>
<feature type="transmembrane region" description="Helical" evidence="9">
    <location>
        <begin position="294"/>
        <end position="314"/>
    </location>
</feature>
<dbReference type="GO" id="GO:0005886">
    <property type="term" value="C:plasma membrane"/>
    <property type="evidence" value="ECO:0007669"/>
    <property type="project" value="UniProtKB-SubCell"/>
</dbReference>
<evidence type="ECO:0000256" key="9">
    <source>
        <dbReference type="SAM" id="Phobius"/>
    </source>
</evidence>
<protein>
    <submittedName>
        <fullName evidence="12">ABC transporter ATP-binding protein/permease</fullName>
    </submittedName>
</protein>
<accession>A0AA41Z7V7</accession>
<evidence type="ECO:0000256" key="4">
    <source>
        <dbReference type="ARBA" id="ARBA00022692"/>
    </source>
</evidence>
<evidence type="ECO:0000256" key="1">
    <source>
        <dbReference type="ARBA" id="ARBA00004651"/>
    </source>
</evidence>
<feature type="transmembrane region" description="Helical" evidence="9">
    <location>
        <begin position="203"/>
        <end position="223"/>
    </location>
</feature>
<evidence type="ECO:0000259" key="11">
    <source>
        <dbReference type="PROSITE" id="PS50929"/>
    </source>
</evidence>
<dbReference type="InterPro" id="IPR003439">
    <property type="entry name" value="ABC_transporter-like_ATP-bd"/>
</dbReference>
<keyword evidence="4 9" id="KW-0812">Transmembrane</keyword>
<proteinExistence type="inferred from homology"/>
<name>A0AA41Z7V7_9HYPH</name>
<dbReference type="CDD" id="cd03223">
    <property type="entry name" value="ABCD_peroxisomal_ALDP"/>
    <property type="match status" value="1"/>
</dbReference>
<keyword evidence="13" id="KW-1185">Reference proteome</keyword>
<dbReference type="Pfam" id="PF00005">
    <property type="entry name" value="ABC_tran"/>
    <property type="match status" value="1"/>
</dbReference>
<dbReference type="InterPro" id="IPR027417">
    <property type="entry name" value="P-loop_NTPase"/>
</dbReference>
<dbReference type="GO" id="GO:0005524">
    <property type="term" value="F:ATP binding"/>
    <property type="evidence" value="ECO:0007669"/>
    <property type="project" value="UniProtKB-KW"/>
</dbReference>
<comment type="similarity">
    <text evidence="2">Belongs to the ABC transporter superfamily.</text>
</comment>
<comment type="subcellular location">
    <subcellularLocation>
        <location evidence="1">Cell membrane</location>
        <topology evidence="1">Multi-pass membrane protein</topology>
    </subcellularLocation>
</comment>
<keyword evidence="3" id="KW-0813">Transport</keyword>